<accession>A0ACC0FSU8</accession>
<proteinExistence type="predicted"/>
<evidence type="ECO:0000313" key="2">
    <source>
        <dbReference type="Proteomes" id="UP001060215"/>
    </source>
</evidence>
<protein>
    <submittedName>
        <fullName evidence="1">Uncharacterized protein</fullName>
    </submittedName>
</protein>
<evidence type="ECO:0000313" key="1">
    <source>
        <dbReference type="EMBL" id="KAI7991373.1"/>
    </source>
</evidence>
<name>A0ACC0FSU8_9ERIC</name>
<dbReference type="Proteomes" id="UP001060215">
    <property type="component" value="Chromosome 13"/>
</dbReference>
<organism evidence="1 2">
    <name type="scientific">Camellia lanceoleosa</name>
    <dbReference type="NCBI Taxonomy" id="1840588"/>
    <lineage>
        <taxon>Eukaryota</taxon>
        <taxon>Viridiplantae</taxon>
        <taxon>Streptophyta</taxon>
        <taxon>Embryophyta</taxon>
        <taxon>Tracheophyta</taxon>
        <taxon>Spermatophyta</taxon>
        <taxon>Magnoliopsida</taxon>
        <taxon>eudicotyledons</taxon>
        <taxon>Gunneridae</taxon>
        <taxon>Pentapetalae</taxon>
        <taxon>asterids</taxon>
        <taxon>Ericales</taxon>
        <taxon>Theaceae</taxon>
        <taxon>Camellia</taxon>
    </lineage>
</organism>
<reference evidence="1 2" key="1">
    <citation type="journal article" date="2022" name="Plant J.">
        <title>Chromosome-level genome of Camellia lanceoleosa provides a valuable resource for understanding genome evolution and self-incompatibility.</title>
        <authorList>
            <person name="Gong W."/>
            <person name="Xiao S."/>
            <person name="Wang L."/>
            <person name="Liao Z."/>
            <person name="Chang Y."/>
            <person name="Mo W."/>
            <person name="Hu G."/>
            <person name="Li W."/>
            <person name="Zhao G."/>
            <person name="Zhu H."/>
            <person name="Hu X."/>
            <person name="Ji K."/>
            <person name="Xiang X."/>
            <person name="Song Q."/>
            <person name="Yuan D."/>
            <person name="Jin S."/>
            <person name="Zhang L."/>
        </authorList>
    </citation>
    <scope>NUCLEOTIDE SEQUENCE [LARGE SCALE GENOMIC DNA]</scope>
    <source>
        <strain evidence="1">SQ_2022a</strain>
    </source>
</reference>
<comment type="caution">
    <text evidence="1">The sequence shown here is derived from an EMBL/GenBank/DDBJ whole genome shotgun (WGS) entry which is preliminary data.</text>
</comment>
<gene>
    <name evidence="1" type="ORF">LOK49_LG12G01079</name>
</gene>
<keyword evidence="2" id="KW-1185">Reference proteome</keyword>
<sequence length="148" mass="16521">MGTPTEIANVGLEAFGLLEASLRAPQKRPTLNQNRPHHQLQLHSATHQVVYARERETIDCYQAAKKYGGLVIAEYRTTTKPPLRQMAKGATHNLLGNAPTVFDVTETPFPLSCFSIETVREIGIEERFSLKETRGRDLETGTMMLLGK</sequence>
<dbReference type="EMBL" id="CM045770">
    <property type="protein sequence ID" value="KAI7991373.1"/>
    <property type="molecule type" value="Genomic_DNA"/>
</dbReference>